<reference evidence="2 3" key="2">
    <citation type="journal article" date="2016" name="Genome Announc.">
        <title>Permanent Draft Genome Sequences for Two Variants of Frankia sp. Strain CpI1, the First Frankia Strain Isolated from Root Nodules of Comptonia peregrina.</title>
        <authorList>
            <person name="Oshone R."/>
            <person name="Hurst S.G.IV."/>
            <person name="Abebe-Akele F."/>
            <person name="Simpson S."/>
            <person name="Morris K."/>
            <person name="Thomas W.K."/>
            <person name="Tisa L.S."/>
        </authorList>
    </citation>
    <scope>NUCLEOTIDE SEQUENCE [LARGE SCALE GENOMIC DNA]</scope>
    <source>
        <strain evidence="3">CpI1-S</strain>
    </source>
</reference>
<organism evidence="2 3">
    <name type="scientific">Frankia torreyi</name>
    <dbReference type="NCBI Taxonomy" id="1856"/>
    <lineage>
        <taxon>Bacteria</taxon>
        <taxon>Bacillati</taxon>
        <taxon>Actinomycetota</taxon>
        <taxon>Actinomycetes</taxon>
        <taxon>Frankiales</taxon>
        <taxon>Frankiaceae</taxon>
        <taxon>Frankia</taxon>
    </lineage>
</organism>
<dbReference type="EMBL" id="JYFN01000050">
    <property type="protein sequence ID" value="KJE20827.1"/>
    <property type="molecule type" value="Genomic_DNA"/>
</dbReference>
<dbReference type="Proteomes" id="UP000032545">
    <property type="component" value="Unassembled WGS sequence"/>
</dbReference>
<comment type="caution">
    <text evidence="2">The sequence shown here is derived from an EMBL/GenBank/DDBJ whole genome shotgun (WGS) entry which is preliminary data.</text>
</comment>
<accession>A0A0D8BBS3</accession>
<gene>
    <name evidence="2" type="ORF">FF36_04875</name>
</gene>
<dbReference type="PANTHER" id="PTHR43852">
    <property type="entry name" value="NUCLEOTIDYLTRANSFERASE"/>
    <property type="match status" value="1"/>
</dbReference>
<dbReference type="CDD" id="cd05403">
    <property type="entry name" value="NT_KNTase_like"/>
    <property type="match status" value="1"/>
</dbReference>
<keyword evidence="3" id="KW-1185">Reference proteome</keyword>
<evidence type="ECO:0000313" key="3">
    <source>
        <dbReference type="Proteomes" id="UP000032545"/>
    </source>
</evidence>
<reference evidence="3" key="1">
    <citation type="submission" date="2015-02" db="EMBL/GenBank/DDBJ databases">
        <title>Draft Genome of Frankia sp. CpI1-S.</title>
        <authorList>
            <person name="Oshone R.T."/>
            <person name="Ngom M."/>
            <person name="Ghodhbane-Gtari F."/>
            <person name="Gtari M."/>
            <person name="Morris K."/>
            <person name="Thomas K."/>
            <person name="Sen A."/>
            <person name="Tisa L.S."/>
        </authorList>
    </citation>
    <scope>NUCLEOTIDE SEQUENCE [LARGE SCALE GENOMIC DNA]</scope>
    <source>
        <strain evidence="3">CpI1-S</strain>
    </source>
</reference>
<dbReference type="RefSeq" id="WP_044887379.1">
    <property type="nucleotide sequence ID" value="NZ_JYFN01000050.1"/>
</dbReference>
<dbReference type="SUPFAM" id="SSF81301">
    <property type="entry name" value="Nucleotidyltransferase"/>
    <property type="match status" value="1"/>
</dbReference>
<dbReference type="InterPro" id="IPR043519">
    <property type="entry name" value="NT_sf"/>
</dbReference>
<dbReference type="InterPro" id="IPR041633">
    <property type="entry name" value="Polbeta"/>
</dbReference>
<dbReference type="PANTHER" id="PTHR43852:SF3">
    <property type="entry name" value="NUCLEOTIDYLTRANSFERASE"/>
    <property type="match status" value="1"/>
</dbReference>
<feature type="domain" description="Polymerase beta nucleotidyltransferase" evidence="1">
    <location>
        <begin position="21"/>
        <end position="93"/>
    </location>
</feature>
<evidence type="ECO:0000259" key="1">
    <source>
        <dbReference type="Pfam" id="PF18765"/>
    </source>
</evidence>
<dbReference type="Gene3D" id="3.30.460.10">
    <property type="entry name" value="Beta Polymerase, domain 2"/>
    <property type="match status" value="1"/>
</dbReference>
<proteinExistence type="predicted"/>
<dbReference type="PATRIC" id="fig|1502723.3.peg.4858"/>
<evidence type="ECO:0000313" key="2">
    <source>
        <dbReference type="EMBL" id="KJE20827.1"/>
    </source>
</evidence>
<dbReference type="OrthoDB" id="5147188at2"/>
<protein>
    <recommendedName>
        <fullName evidence="1">Polymerase beta nucleotidyltransferase domain-containing protein</fullName>
    </recommendedName>
</protein>
<dbReference type="InterPro" id="IPR052930">
    <property type="entry name" value="TA_antitoxin_MntA"/>
</dbReference>
<name>A0A0D8BBS3_9ACTN</name>
<dbReference type="Pfam" id="PF18765">
    <property type="entry name" value="Polbeta"/>
    <property type="match status" value="1"/>
</dbReference>
<sequence length="130" mass="14135">MDETLATIATRDAVAVLRQAGAQFAYLHGSRAVGCQRADSDIDIAAFFGGPRPPSAFDILLPPGVDLLVLDSAPLELAGRVAAGGRLLFEDDRAARVRWEAMTRKIYFDELPRITRAHREFAAAVLDRNA</sequence>
<dbReference type="AlphaFoldDB" id="A0A0D8BBS3"/>